<feature type="region of interest" description="Disordered" evidence="3">
    <location>
        <begin position="555"/>
        <end position="691"/>
    </location>
</feature>
<evidence type="ECO:0000256" key="3">
    <source>
        <dbReference type="SAM" id="MobiDB-lite"/>
    </source>
</evidence>
<name>A0A7J8KJF0_ROUAE</name>
<organism evidence="4 5">
    <name type="scientific">Rousettus aegyptiacus</name>
    <name type="common">Egyptian fruit bat</name>
    <name type="synonym">Pteropus aegyptiacus</name>
    <dbReference type="NCBI Taxonomy" id="9407"/>
    <lineage>
        <taxon>Eukaryota</taxon>
        <taxon>Metazoa</taxon>
        <taxon>Chordata</taxon>
        <taxon>Craniata</taxon>
        <taxon>Vertebrata</taxon>
        <taxon>Euteleostomi</taxon>
        <taxon>Mammalia</taxon>
        <taxon>Eutheria</taxon>
        <taxon>Laurasiatheria</taxon>
        <taxon>Chiroptera</taxon>
        <taxon>Yinpterochiroptera</taxon>
        <taxon>Pteropodoidea</taxon>
        <taxon>Pteropodidae</taxon>
        <taxon>Rousettinae</taxon>
        <taxon>Rousettus</taxon>
    </lineage>
</organism>
<reference evidence="4 5" key="1">
    <citation type="journal article" date="2020" name="Nature">
        <title>Six reference-quality genomes reveal evolution of bat adaptations.</title>
        <authorList>
            <person name="Jebb D."/>
            <person name="Huang Z."/>
            <person name="Pippel M."/>
            <person name="Hughes G.M."/>
            <person name="Lavrichenko K."/>
            <person name="Devanna P."/>
            <person name="Winkler S."/>
            <person name="Jermiin L.S."/>
            <person name="Skirmuntt E.C."/>
            <person name="Katzourakis A."/>
            <person name="Burkitt-Gray L."/>
            <person name="Ray D.A."/>
            <person name="Sullivan K.A.M."/>
            <person name="Roscito J.G."/>
            <person name="Kirilenko B.M."/>
            <person name="Davalos L.M."/>
            <person name="Corthals A.P."/>
            <person name="Power M.L."/>
            <person name="Jones G."/>
            <person name="Ransome R.D."/>
            <person name="Dechmann D.K.N."/>
            <person name="Locatelli A.G."/>
            <person name="Puechmaille S.J."/>
            <person name="Fedrigo O."/>
            <person name="Jarvis E.D."/>
            <person name="Hiller M."/>
            <person name="Vernes S.C."/>
            <person name="Myers E.W."/>
            <person name="Teeling E.C."/>
        </authorList>
    </citation>
    <scope>NUCLEOTIDE SEQUENCE [LARGE SCALE GENOMIC DNA]</scope>
    <source>
        <strain evidence="4">MRouAeg1</strain>
        <tissue evidence="4">Muscle</tissue>
    </source>
</reference>
<proteinExistence type="inferred from homology"/>
<dbReference type="AlphaFoldDB" id="A0A7J8KJF0"/>
<comment type="caution">
    <text evidence="4">The sequence shown here is derived from an EMBL/GenBank/DDBJ whole genome shotgun (WGS) entry which is preliminary data.</text>
</comment>
<dbReference type="InterPro" id="IPR026183">
    <property type="entry name" value="Taxilin_fam"/>
</dbReference>
<sequence>METNHSAQLSGEPQSTLPVDSSSLLSQNGLEKQGNQDSSAPLQAPSKEADVQPETGTRDISDELNRQLEDIINTYGSAVVTAGNENLPTAKEQPENSEPADNEDGDCEEATEDPEREPVASGEPPTAKEPVSNKEQKLEKKILKGLGKEANLLMQNLNKLQTPEEKLDFLFKKYAELLDEHRTEQKTFKLLQKKQVQIQKEKDQLQSEHSRAILARSKLESLCRELQRHNKTLKEETLQRAREEEEKRKEITSHFQSTLTDIQAQIEQQSERNMKLCEENTELAEKLKSIIDQYELREEHLDKIFKHRELQQKLVDAKLEQAQEMMKEAEERHKREKEYLLNQAAEWKLQAKVLKEQETVLQAQLTLYSGRFEEFQSTLTKSNEVFATFKQEMDKTTKKMKKLEKDTATWKARFENCNKALLDMIEEKALRAKEYECFVMKIGRLENLCRALQEERNELYKKIREAKMSEKDGQGQNTSDDEEPESTVSVGEEADTEDANSVHNAVKSLATAFMVIHHQESTLHQSEEFQPEVSSPGGGGDTALKEREQLLLSPSCHSESPLPLPAPQAEVQGGSEAELPPRGSNCLVKLGAEPEDQGLPAGAQADQQCQMPEAEGSSQVPQFPVQASLPAAEVNGPTSPTPSGEQVPAGVPGCEPNMQPPPPAAAQGLPAAASATPQLPEVADANLERAD</sequence>
<evidence type="ECO:0000313" key="5">
    <source>
        <dbReference type="Proteomes" id="UP000593571"/>
    </source>
</evidence>
<feature type="region of interest" description="Disordered" evidence="3">
    <location>
        <begin position="79"/>
        <end position="137"/>
    </location>
</feature>
<dbReference type="OrthoDB" id="425555at2759"/>
<feature type="compositionally biased region" description="Polar residues" evidence="3">
    <location>
        <begin position="605"/>
        <end position="621"/>
    </location>
</feature>
<accession>A0A7J8KJF0</accession>
<dbReference type="PANTHER" id="PTHR16127">
    <property type="entry name" value="TAXILIN"/>
    <property type="match status" value="1"/>
</dbReference>
<feature type="region of interest" description="Disordered" evidence="3">
    <location>
        <begin position="522"/>
        <end position="543"/>
    </location>
</feature>
<protein>
    <submittedName>
        <fullName evidence="4">Taxilin beta</fullName>
    </submittedName>
</protein>
<evidence type="ECO:0000256" key="2">
    <source>
        <dbReference type="SAM" id="Coils"/>
    </source>
</evidence>
<feature type="compositionally biased region" description="Low complexity" evidence="3">
    <location>
        <begin position="665"/>
        <end position="677"/>
    </location>
</feature>
<keyword evidence="5" id="KW-1185">Reference proteome</keyword>
<feature type="coiled-coil region" evidence="2">
    <location>
        <begin position="188"/>
        <end position="339"/>
    </location>
</feature>
<comment type="similarity">
    <text evidence="1">Belongs to the taxilin family.</text>
</comment>
<evidence type="ECO:0000313" key="4">
    <source>
        <dbReference type="EMBL" id="KAF6508891.1"/>
    </source>
</evidence>
<dbReference type="Pfam" id="PF09728">
    <property type="entry name" value="Taxilin"/>
    <property type="match status" value="1"/>
</dbReference>
<feature type="region of interest" description="Disordered" evidence="3">
    <location>
        <begin position="1"/>
        <end position="65"/>
    </location>
</feature>
<dbReference type="EMBL" id="JACASE010000001">
    <property type="protein sequence ID" value="KAF6508891.1"/>
    <property type="molecule type" value="Genomic_DNA"/>
</dbReference>
<feature type="compositionally biased region" description="Basic and acidic residues" evidence="3">
    <location>
        <begin position="56"/>
        <end position="65"/>
    </location>
</feature>
<evidence type="ECO:0000256" key="1">
    <source>
        <dbReference type="ARBA" id="ARBA00009550"/>
    </source>
</evidence>
<keyword evidence="2" id="KW-0175">Coiled coil</keyword>
<feature type="region of interest" description="Disordered" evidence="3">
    <location>
        <begin position="465"/>
        <end position="500"/>
    </location>
</feature>
<feature type="coiled-coil region" evidence="2">
    <location>
        <begin position="386"/>
        <end position="413"/>
    </location>
</feature>
<feature type="compositionally biased region" description="Acidic residues" evidence="3">
    <location>
        <begin position="98"/>
        <end position="115"/>
    </location>
</feature>
<gene>
    <name evidence="4" type="ORF">HJG63_020131</name>
</gene>
<dbReference type="Proteomes" id="UP000593571">
    <property type="component" value="Unassembled WGS sequence"/>
</dbReference>
<dbReference type="PANTHER" id="PTHR16127:SF10">
    <property type="entry name" value="BETA-TAXILIN"/>
    <property type="match status" value="1"/>
</dbReference>
<dbReference type="GO" id="GO:0019905">
    <property type="term" value="F:syntaxin binding"/>
    <property type="evidence" value="ECO:0007669"/>
    <property type="project" value="InterPro"/>
</dbReference>
<feature type="compositionally biased region" description="Polar residues" evidence="3">
    <location>
        <begin position="1"/>
        <end position="41"/>
    </location>
</feature>